<dbReference type="PANTHER" id="PTHR33327:SF3">
    <property type="entry name" value="RNA-DIRECTED DNA POLYMERASE"/>
    <property type="match status" value="1"/>
</dbReference>
<dbReference type="EMBL" id="BMAO01028031">
    <property type="protein sequence ID" value="GFR21465.1"/>
    <property type="molecule type" value="Genomic_DNA"/>
</dbReference>
<accession>A0A8X6J5V2</accession>
<feature type="domain" description="DUF7041" evidence="1">
    <location>
        <begin position="22"/>
        <end position="92"/>
    </location>
</feature>
<reference evidence="2" key="1">
    <citation type="submission" date="2020-07" db="EMBL/GenBank/DDBJ databases">
        <title>Multicomponent nature underlies the extraordinary mechanical properties of spider dragline silk.</title>
        <authorList>
            <person name="Kono N."/>
            <person name="Nakamura H."/>
            <person name="Mori M."/>
            <person name="Yoshida Y."/>
            <person name="Ohtoshi R."/>
            <person name="Malay A.D."/>
            <person name="Moran D.A.P."/>
            <person name="Tomita M."/>
            <person name="Numata K."/>
            <person name="Arakawa K."/>
        </authorList>
    </citation>
    <scope>NUCLEOTIDE SEQUENCE</scope>
</reference>
<dbReference type="InterPro" id="IPR055469">
    <property type="entry name" value="DUF7041"/>
</dbReference>
<evidence type="ECO:0000313" key="3">
    <source>
        <dbReference type="Proteomes" id="UP000887116"/>
    </source>
</evidence>
<keyword evidence="3" id="KW-1185">Reference proteome</keyword>
<protein>
    <recommendedName>
        <fullName evidence="1">DUF7041 domain-containing protein</fullName>
    </recommendedName>
</protein>
<dbReference type="Proteomes" id="UP000887116">
    <property type="component" value="Unassembled WGS sequence"/>
</dbReference>
<name>A0A8X6J5V2_TRICU</name>
<dbReference type="PANTHER" id="PTHR33327">
    <property type="entry name" value="ENDONUCLEASE"/>
    <property type="match status" value="1"/>
</dbReference>
<evidence type="ECO:0000259" key="1">
    <source>
        <dbReference type="Pfam" id="PF23055"/>
    </source>
</evidence>
<sequence length="96" mass="10972">MKRENENDSLSIVARVSIKPSPFWKPDPKIWFLQLEAQFRNASITADQTKYDYVASSIEAEILAQVMGILTNPNMPQLKRLNSIFTETVTQKQGRS</sequence>
<proteinExistence type="predicted"/>
<comment type="caution">
    <text evidence="2">The sequence shown here is derived from an EMBL/GenBank/DDBJ whole genome shotgun (WGS) entry which is preliminary data.</text>
</comment>
<organism evidence="2 3">
    <name type="scientific">Trichonephila clavata</name>
    <name type="common">Joro spider</name>
    <name type="synonym">Nephila clavata</name>
    <dbReference type="NCBI Taxonomy" id="2740835"/>
    <lineage>
        <taxon>Eukaryota</taxon>
        <taxon>Metazoa</taxon>
        <taxon>Ecdysozoa</taxon>
        <taxon>Arthropoda</taxon>
        <taxon>Chelicerata</taxon>
        <taxon>Arachnida</taxon>
        <taxon>Araneae</taxon>
        <taxon>Araneomorphae</taxon>
        <taxon>Entelegynae</taxon>
        <taxon>Araneoidea</taxon>
        <taxon>Nephilidae</taxon>
        <taxon>Trichonephila</taxon>
    </lineage>
</organism>
<dbReference type="OrthoDB" id="6426556at2759"/>
<dbReference type="Pfam" id="PF23055">
    <property type="entry name" value="DUF7041"/>
    <property type="match status" value="1"/>
</dbReference>
<dbReference type="AlphaFoldDB" id="A0A8X6J5V2"/>
<gene>
    <name evidence="2" type="ORF">TNCT_509441</name>
</gene>
<evidence type="ECO:0000313" key="2">
    <source>
        <dbReference type="EMBL" id="GFR21465.1"/>
    </source>
</evidence>